<comment type="caution">
    <text evidence="1">The sequence shown here is derived from an EMBL/GenBank/DDBJ whole genome shotgun (WGS) entry which is preliminary data.</text>
</comment>
<evidence type="ECO:0008006" key="2">
    <source>
        <dbReference type="Google" id="ProtNLM"/>
    </source>
</evidence>
<dbReference type="InterPro" id="IPR014942">
    <property type="entry name" value="AbiEii"/>
</dbReference>
<gene>
    <name evidence="1" type="ORF">ENV70_01045</name>
</gene>
<sequence>MLTKQPILDRKRINFLQKLGFLEKYGFYLAGGTALAIQIRHRTSLDFDFYTEKKFDVRELREEFGSRFKKIQEIYIAEDTLVLAVNDINISFFKYPYSLIRPAKRLEGISVASIEDISAMKIIAISQRGKRRDFIDIYFLMKNFGLKKILEFTREKYPMFNIYVGLQGLVYFKDADEDLEKNRFRLLKNIDWEELKEYIIKEVNKVKKLL</sequence>
<organism evidence="1">
    <name type="scientific">candidate division WOR-3 bacterium</name>
    <dbReference type="NCBI Taxonomy" id="2052148"/>
    <lineage>
        <taxon>Bacteria</taxon>
        <taxon>Bacteria division WOR-3</taxon>
    </lineage>
</organism>
<name>A0A7C6ELZ5_UNCW3</name>
<reference evidence="1" key="1">
    <citation type="journal article" date="2020" name="mSystems">
        <title>Genome- and Community-Level Interaction Insights into Carbon Utilization and Element Cycling Functions of Hydrothermarchaeota in Hydrothermal Sediment.</title>
        <authorList>
            <person name="Zhou Z."/>
            <person name="Liu Y."/>
            <person name="Xu W."/>
            <person name="Pan J."/>
            <person name="Luo Z.H."/>
            <person name="Li M."/>
        </authorList>
    </citation>
    <scope>NUCLEOTIDE SEQUENCE [LARGE SCALE GENOMIC DNA]</scope>
    <source>
        <strain evidence="1">SpSt-783</strain>
    </source>
</reference>
<accession>A0A7C6ELZ5</accession>
<dbReference type="EMBL" id="DTHJ01000021">
    <property type="protein sequence ID" value="HHS62189.1"/>
    <property type="molecule type" value="Genomic_DNA"/>
</dbReference>
<dbReference type="Pfam" id="PF08843">
    <property type="entry name" value="AbiEii"/>
    <property type="match status" value="1"/>
</dbReference>
<evidence type="ECO:0000313" key="1">
    <source>
        <dbReference type="EMBL" id="HHS62189.1"/>
    </source>
</evidence>
<dbReference type="AlphaFoldDB" id="A0A7C6ELZ5"/>
<protein>
    <recommendedName>
        <fullName evidence="2">Nucleotidyl transferase AbiEii/AbiGii toxin family protein</fullName>
    </recommendedName>
</protein>
<proteinExistence type="predicted"/>